<dbReference type="Proteomes" id="UP001633002">
    <property type="component" value="Unassembled WGS sequence"/>
</dbReference>
<feature type="signal peptide" evidence="1">
    <location>
        <begin position="1"/>
        <end position="27"/>
    </location>
</feature>
<evidence type="ECO:0000313" key="2">
    <source>
        <dbReference type="EMBL" id="KAL3699634.1"/>
    </source>
</evidence>
<evidence type="ECO:0000313" key="3">
    <source>
        <dbReference type="Proteomes" id="UP001633002"/>
    </source>
</evidence>
<evidence type="ECO:0000256" key="1">
    <source>
        <dbReference type="SAM" id="SignalP"/>
    </source>
</evidence>
<comment type="caution">
    <text evidence="2">The sequence shown here is derived from an EMBL/GenBank/DDBJ whole genome shotgun (WGS) entry which is preliminary data.</text>
</comment>
<dbReference type="EMBL" id="JBJQOH010000001">
    <property type="protein sequence ID" value="KAL3699634.1"/>
    <property type="molecule type" value="Genomic_DNA"/>
</dbReference>
<keyword evidence="3" id="KW-1185">Reference proteome</keyword>
<dbReference type="PANTHER" id="PTHR38360">
    <property type="entry name" value="OS03G0120000 PROTEIN"/>
    <property type="match status" value="1"/>
</dbReference>
<keyword evidence="1" id="KW-0732">Signal</keyword>
<gene>
    <name evidence="2" type="ORF">R1sor_017656</name>
</gene>
<dbReference type="AlphaFoldDB" id="A0ABD3IDN9"/>
<reference evidence="2 3" key="1">
    <citation type="submission" date="2024-09" db="EMBL/GenBank/DDBJ databases">
        <title>Chromosome-scale assembly of Riccia sorocarpa.</title>
        <authorList>
            <person name="Paukszto L."/>
        </authorList>
    </citation>
    <scope>NUCLEOTIDE SEQUENCE [LARGE SCALE GENOMIC DNA]</scope>
    <source>
        <strain evidence="2">LP-2024</strain>
        <tissue evidence="2">Aerial parts of the thallus</tissue>
    </source>
</reference>
<dbReference type="SUPFAM" id="SSF53807">
    <property type="entry name" value="Helical backbone' metal receptor"/>
    <property type="match status" value="1"/>
</dbReference>
<name>A0ABD3IDN9_9MARC</name>
<feature type="chain" id="PRO_5044874717" evidence="1">
    <location>
        <begin position="28"/>
        <end position="469"/>
    </location>
</feature>
<organism evidence="2 3">
    <name type="scientific">Riccia sorocarpa</name>
    <dbReference type="NCBI Taxonomy" id="122646"/>
    <lineage>
        <taxon>Eukaryota</taxon>
        <taxon>Viridiplantae</taxon>
        <taxon>Streptophyta</taxon>
        <taxon>Embryophyta</taxon>
        <taxon>Marchantiophyta</taxon>
        <taxon>Marchantiopsida</taxon>
        <taxon>Marchantiidae</taxon>
        <taxon>Marchantiales</taxon>
        <taxon>Ricciaceae</taxon>
        <taxon>Riccia</taxon>
    </lineage>
</organism>
<protein>
    <submittedName>
        <fullName evidence="2">Uncharacterized protein</fullName>
    </submittedName>
</protein>
<accession>A0ABD3IDN9</accession>
<dbReference type="PANTHER" id="PTHR38360:SF1">
    <property type="entry name" value="F12P19.7"/>
    <property type="match status" value="1"/>
</dbReference>
<sequence length="469" mass="51380">MEGIRRTSVVMFWSLSVVSILAWSCGAQSNDFLLQQCITNFDSGTNYYQKMIPADVLDQNFVLPLPIELQEVVTAKGFAVSYGNYYKIIRNQNYNLTYLLHQCGSPVPSVTSLGLPPANGTFQLPVRGPATDSTIPGRLKNLTLTETAADFIASPCVLKYMADGEIETVSDSAGNTTEVIFTAASEQPSYESNAVSFDATFDGGPLKRAEWIKYIATFFNAEDRAQEVFAYVNASYQCLNGSRSSSGVESKPVVAWLSFFSGAWTISGAPYKMQFDVDAGGLNVNADVLDKIFNVSNQDEVDEFHQFLKTVNAVVDESYAPDPFSYTLQNFTSNAMIEDLPAADFPFLASKRVIRLDKRVGQGFGLDWFEMAIPQPHVVLYDLINMLYPSQTQSSTYLRNIALGEEPVNVAIEPCTRSIAEAMEPTVISDPTVVKCVKAATTAQANAATRFCPAPWDVMLGGAMLAVFL</sequence>
<proteinExistence type="predicted"/>